<dbReference type="EMBL" id="BPRB01000158">
    <property type="protein sequence ID" value="GJE60700.1"/>
    <property type="molecule type" value="Genomic_DNA"/>
</dbReference>
<comment type="caution">
    <text evidence="1">The sequence shown here is derived from an EMBL/GenBank/DDBJ whole genome shotgun (WGS) entry which is preliminary data.</text>
</comment>
<dbReference type="Proteomes" id="UP001055057">
    <property type="component" value="Unassembled WGS sequence"/>
</dbReference>
<keyword evidence="2" id="KW-1185">Reference proteome</keyword>
<evidence type="ECO:0000313" key="1">
    <source>
        <dbReference type="EMBL" id="GJE60700.1"/>
    </source>
</evidence>
<reference evidence="1" key="2">
    <citation type="submission" date="2021-08" db="EMBL/GenBank/DDBJ databases">
        <authorList>
            <person name="Tani A."/>
            <person name="Ola A."/>
            <person name="Ogura Y."/>
            <person name="Katsura K."/>
            <person name="Hayashi T."/>
        </authorList>
    </citation>
    <scope>NUCLEOTIDE SEQUENCE</scope>
    <source>
        <strain evidence="1">DSM 23632</strain>
    </source>
</reference>
<protein>
    <submittedName>
        <fullName evidence="1">Uncharacterized protein</fullName>
    </submittedName>
</protein>
<proteinExistence type="predicted"/>
<sequence length="51" mass="5234">MTAAAYNSVIIKDIQVLAAGSESGPPCHLNIQAIRTIELLAQSPCGVSPSP</sequence>
<organism evidence="1 2">
    <name type="scientific">Methylobacterium trifolii</name>
    <dbReference type="NCBI Taxonomy" id="1003092"/>
    <lineage>
        <taxon>Bacteria</taxon>
        <taxon>Pseudomonadati</taxon>
        <taxon>Pseudomonadota</taxon>
        <taxon>Alphaproteobacteria</taxon>
        <taxon>Hyphomicrobiales</taxon>
        <taxon>Methylobacteriaceae</taxon>
        <taxon>Methylobacterium</taxon>
    </lineage>
</organism>
<gene>
    <name evidence="1" type="ORF">MPOCJGCO_2814</name>
</gene>
<accession>A0ABQ4TZM0</accession>
<evidence type="ECO:0000313" key="2">
    <source>
        <dbReference type="Proteomes" id="UP001055057"/>
    </source>
</evidence>
<name>A0ABQ4TZM0_9HYPH</name>
<reference evidence="1" key="1">
    <citation type="journal article" date="2021" name="Front. Microbiol.">
        <title>Comprehensive Comparative Genomics and Phenotyping of Methylobacterium Species.</title>
        <authorList>
            <person name="Alessa O."/>
            <person name="Ogura Y."/>
            <person name="Fujitani Y."/>
            <person name="Takami H."/>
            <person name="Hayashi T."/>
            <person name="Sahin N."/>
            <person name="Tani A."/>
        </authorList>
    </citation>
    <scope>NUCLEOTIDE SEQUENCE</scope>
    <source>
        <strain evidence="1">DSM 23632</strain>
    </source>
</reference>